<dbReference type="GO" id="GO:0016760">
    <property type="term" value="F:cellulose synthase (UDP-forming) activity"/>
    <property type="evidence" value="ECO:0007669"/>
    <property type="project" value="UniProtKB-EC"/>
</dbReference>
<evidence type="ECO:0000256" key="22">
    <source>
        <dbReference type="SAM" id="MobiDB-lite"/>
    </source>
</evidence>
<keyword evidence="5 21" id="KW-1003">Cell membrane</keyword>
<comment type="cofactor">
    <cofactor evidence="1">
        <name>Mn(2+)</name>
        <dbReference type="ChEBI" id="CHEBI:29035"/>
    </cofactor>
</comment>
<dbReference type="Pfam" id="PF03552">
    <property type="entry name" value="Cellulose_synt"/>
    <property type="match status" value="1"/>
</dbReference>
<feature type="binding site" evidence="19">
    <location>
        <position position="295"/>
    </location>
    <ligand>
        <name>UDP-alpha-D-glucose</name>
        <dbReference type="ChEBI" id="CHEBI:58885"/>
    </ligand>
</feature>
<evidence type="ECO:0000256" key="16">
    <source>
        <dbReference type="ARBA" id="ARBA00023316"/>
    </source>
</evidence>
<feature type="binding site" evidence="20">
    <location>
        <position position="461"/>
    </location>
    <ligand>
        <name>Mn(2+)</name>
        <dbReference type="ChEBI" id="CHEBI:29035"/>
    </ligand>
</feature>
<feature type="binding site" evidence="19">
    <location>
        <position position="266"/>
    </location>
    <ligand>
        <name>UDP-alpha-D-glucose</name>
        <dbReference type="ChEBI" id="CHEBI:58885"/>
    </ligand>
</feature>
<evidence type="ECO:0000256" key="18">
    <source>
        <dbReference type="PIRSR" id="PIRSR605150-1"/>
    </source>
</evidence>
<evidence type="ECO:0000256" key="2">
    <source>
        <dbReference type="ARBA" id="ARBA00004651"/>
    </source>
</evidence>
<evidence type="ECO:0000256" key="20">
    <source>
        <dbReference type="PIRSR" id="PIRSR605150-3"/>
    </source>
</evidence>
<dbReference type="GO" id="GO:0030244">
    <property type="term" value="P:cellulose biosynthetic process"/>
    <property type="evidence" value="ECO:0007669"/>
    <property type="project" value="UniProtKB-KW"/>
</dbReference>
<dbReference type="InterPro" id="IPR013083">
    <property type="entry name" value="Znf_RING/FYVE/PHD"/>
</dbReference>
<feature type="binding site" evidence="19">
    <location>
        <position position="436"/>
    </location>
    <ligand>
        <name>UDP-alpha-D-glucose</name>
        <dbReference type="ChEBI" id="CHEBI:58885"/>
    </ligand>
</feature>
<dbReference type="InterPro" id="IPR027934">
    <property type="entry name" value="CES_Znf_RING"/>
</dbReference>
<keyword evidence="8 21" id="KW-0812">Transmembrane</keyword>
<evidence type="ECO:0000256" key="21">
    <source>
        <dbReference type="RuleBase" id="RU361116"/>
    </source>
</evidence>
<keyword evidence="12 21" id="KW-0135">Cellulose biosynthesis</keyword>
<comment type="catalytic activity">
    <reaction evidence="17 21">
        <text>[(1-&gt;4)-beta-D-glucosyl](n) + UDP-alpha-D-glucose = [(1-&gt;4)-beta-D-glucosyl](n+1) + UDP + H(+)</text>
        <dbReference type="Rhea" id="RHEA:19929"/>
        <dbReference type="Rhea" id="RHEA-COMP:10033"/>
        <dbReference type="Rhea" id="RHEA-COMP:10034"/>
        <dbReference type="ChEBI" id="CHEBI:15378"/>
        <dbReference type="ChEBI" id="CHEBI:18246"/>
        <dbReference type="ChEBI" id="CHEBI:58223"/>
        <dbReference type="ChEBI" id="CHEBI:58885"/>
        <dbReference type="EC" id="2.4.1.12"/>
    </reaction>
</comment>
<keyword evidence="9 21" id="KW-0479">Metal-binding</keyword>
<feature type="transmembrane region" description="Helical" evidence="21">
    <location>
        <begin position="862"/>
        <end position="883"/>
    </location>
</feature>
<dbReference type="SUPFAM" id="SSF57850">
    <property type="entry name" value="RING/U-box"/>
    <property type="match status" value="1"/>
</dbReference>
<evidence type="ECO:0000256" key="4">
    <source>
        <dbReference type="ARBA" id="ARBA00007548"/>
    </source>
</evidence>
<evidence type="ECO:0000256" key="13">
    <source>
        <dbReference type="ARBA" id="ARBA00022989"/>
    </source>
</evidence>
<evidence type="ECO:0000256" key="14">
    <source>
        <dbReference type="ARBA" id="ARBA00023136"/>
    </source>
</evidence>
<evidence type="ECO:0000256" key="7">
    <source>
        <dbReference type="ARBA" id="ARBA00022679"/>
    </source>
</evidence>
<dbReference type="AlphaFoldDB" id="A0AAE1JMU7"/>
<dbReference type="InterPro" id="IPR005150">
    <property type="entry name" value="Cellulose_synth"/>
</dbReference>
<evidence type="ECO:0000256" key="12">
    <source>
        <dbReference type="ARBA" id="ARBA00022916"/>
    </source>
</evidence>
<evidence type="ECO:0000256" key="10">
    <source>
        <dbReference type="ARBA" id="ARBA00022771"/>
    </source>
</evidence>
<proteinExistence type="inferred from homology"/>
<feature type="domain" description="Cellulose synthase RING-type zinc finger" evidence="23">
    <location>
        <begin position="7"/>
        <end position="58"/>
    </location>
</feature>
<evidence type="ECO:0000256" key="3">
    <source>
        <dbReference type="ARBA" id="ARBA00004768"/>
    </source>
</evidence>
<sequence>MMQSGVPLCNTCGEQVGFDANGEAFVACHDCNFPICKACFDFEINEGRRVCLRCGTPYLGKAMDHGDTEVLGNRSTMATQLSNSQDVGLHARHVSTVSTVDSDLVDEYGNPIWKNRVESWKEKDKKKKKKKEAPQVEHGPQIPQEQHMEENQPLDANEPLSRVIPVPKTRLSPYRTIIIIRLIILGLFFHYRVTNPVDSAYGLWMTSIICEIWFAFSWVLDQFPKWSPINRETYIDRLSARYEREGETSELAAVDFFVSTVDPLKEPPLITANTVLSILAVDYPVDKVSCYLSDDGAAMLTFESLVETADFARKWVPFCKKYAIEPRAPEFYFSQKIDYLKDKVQPSFVKERRAMKRDYEEFKIRINALVAKAQKTPEEGWTMGDGTPWPGNNPRDHPGMIQVFLGSSGALDIEGDILPRLVYVSREKRPGHQHHKKAGAENALVRVSAILTNAPYILNLDCDHYVNNSKAVREAMCFLMDPVVGRDLCYVQFPQRFDGIDRSDRYANRNTVFFDVNMKGLDGIQGPVYVGTGCVFNRQALYGYSPPSMPSLPKSSSSCCCFSSKKPAKDNSEVYKDAKRAELEAAIFNLREIENYDEYERSMLISQMSFEKTFGLSSVFIESTLMENGGVPDTVNPSTLIKEAIHVISCGYEEKTEWGKEIGWIYGSVTEDILTGFKMHCRGWRSVYCMPLRPAFKGSAPINLSDRLHQVLRWALGSVEIFLSRHCPLWYGFAGGRLKWLQRMAYINTIVYPFTSLPLVAYCSLPAICLLTGKFIIPTLSNLASALFLGLFLSIIITSVLELRWSGVSIEDLWRNEQFWVIGGVSAHLFAVFQGFLKMLAGIDTNFTVTAKAADDAEFGELYIVKWTTVLIPPTTLIVVNLVGVVAGFSDALSGGYETWGPLFGKVFFAFWVIFHLYPFLKGLMGRQNRTPTIVILWSVLLASVFSLVWVKINPFVNRPDASALSQACISIDC</sequence>
<comment type="caution">
    <text evidence="21">Lacks conserved residue(s) required for the propagation of feature annotation.</text>
</comment>
<evidence type="ECO:0000256" key="11">
    <source>
        <dbReference type="ARBA" id="ARBA00022833"/>
    </source>
</evidence>
<feature type="binding site" evidence="20">
    <location>
        <position position="437"/>
    </location>
    <ligand>
        <name>Mn(2+)</name>
        <dbReference type="ChEBI" id="CHEBI:29035"/>
    </ligand>
</feature>
<evidence type="ECO:0000256" key="9">
    <source>
        <dbReference type="ARBA" id="ARBA00022723"/>
    </source>
</evidence>
<feature type="active site" evidence="18">
    <location>
        <position position="295"/>
    </location>
</feature>
<keyword evidence="14 21" id="KW-0472">Membrane</keyword>
<dbReference type="EC" id="2.4.1.12" evidence="21"/>
<name>A0AAE1JMU7_9FABA</name>
<evidence type="ECO:0000256" key="6">
    <source>
        <dbReference type="ARBA" id="ARBA00022676"/>
    </source>
</evidence>
<evidence type="ECO:0000313" key="25">
    <source>
        <dbReference type="Proteomes" id="UP001293593"/>
    </source>
</evidence>
<evidence type="ECO:0000256" key="5">
    <source>
        <dbReference type="ARBA" id="ARBA00022475"/>
    </source>
</evidence>
<keyword evidence="6 21" id="KW-0328">Glycosyltransferase</keyword>
<feature type="transmembrane region" description="Helical" evidence="21">
    <location>
        <begin position="821"/>
        <end position="841"/>
    </location>
</feature>
<feature type="active site" evidence="18">
    <location>
        <position position="672"/>
    </location>
</feature>
<keyword evidence="7 21" id="KW-0808">Transferase</keyword>
<evidence type="ECO:0000256" key="1">
    <source>
        <dbReference type="ARBA" id="ARBA00001936"/>
    </source>
</evidence>
<organism evidence="24 25">
    <name type="scientific">Acacia crassicarpa</name>
    <name type="common">northern wattle</name>
    <dbReference type="NCBI Taxonomy" id="499986"/>
    <lineage>
        <taxon>Eukaryota</taxon>
        <taxon>Viridiplantae</taxon>
        <taxon>Streptophyta</taxon>
        <taxon>Embryophyta</taxon>
        <taxon>Tracheophyta</taxon>
        <taxon>Spermatophyta</taxon>
        <taxon>Magnoliopsida</taxon>
        <taxon>eudicotyledons</taxon>
        <taxon>Gunneridae</taxon>
        <taxon>Pentapetalae</taxon>
        <taxon>rosids</taxon>
        <taxon>fabids</taxon>
        <taxon>Fabales</taxon>
        <taxon>Fabaceae</taxon>
        <taxon>Caesalpinioideae</taxon>
        <taxon>mimosoid clade</taxon>
        <taxon>Acacieae</taxon>
        <taxon>Acacia</taxon>
    </lineage>
</organism>
<dbReference type="FunFam" id="3.90.550.10:FF:000009">
    <property type="entry name" value="Cellulose synthase"/>
    <property type="match status" value="1"/>
</dbReference>
<dbReference type="GO" id="GO:0005886">
    <property type="term" value="C:plasma membrane"/>
    <property type="evidence" value="ECO:0007669"/>
    <property type="project" value="UniProtKB-SubCell"/>
</dbReference>
<dbReference type="Gene3D" id="3.30.40.10">
    <property type="entry name" value="Zinc/RING finger domain, C3HC4 (zinc finger)"/>
    <property type="match status" value="1"/>
</dbReference>
<evidence type="ECO:0000256" key="8">
    <source>
        <dbReference type="ARBA" id="ARBA00022692"/>
    </source>
</evidence>
<feature type="transmembrane region" description="Helical" evidence="21">
    <location>
        <begin position="933"/>
        <end position="953"/>
    </location>
</feature>
<comment type="caution">
    <text evidence="24">The sequence shown here is derived from an EMBL/GenBank/DDBJ whole genome shotgun (WGS) entry which is preliminary data.</text>
</comment>
<dbReference type="Proteomes" id="UP001293593">
    <property type="component" value="Unassembled WGS sequence"/>
</dbReference>
<dbReference type="InterPro" id="IPR029044">
    <property type="entry name" value="Nucleotide-diphossugar_trans"/>
</dbReference>
<evidence type="ECO:0000313" key="24">
    <source>
        <dbReference type="EMBL" id="KAK4271726.1"/>
    </source>
</evidence>
<evidence type="ECO:0000256" key="15">
    <source>
        <dbReference type="ARBA" id="ARBA00023211"/>
    </source>
</evidence>
<reference evidence="24" key="1">
    <citation type="submission" date="2023-10" db="EMBL/GenBank/DDBJ databases">
        <title>Chromosome-level genome of the transformable northern wattle, Acacia crassicarpa.</title>
        <authorList>
            <person name="Massaro I."/>
            <person name="Sinha N.R."/>
            <person name="Poethig S."/>
            <person name="Leichty A.R."/>
        </authorList>
    </citation>
    <scope>NUCLEOTIDE SEQUENCE</scope>
    <source>
        <strain evidence="24">Acra3RX</strain>
        <tissue evidence="24">Leaf</tissue>
    </source>
</reference>
<keyword evidence="15" id="KW-0464">Manganese</keyword>
<dbReference type="GO" id="GO:0008270">
    <property type="term" value="F:zinc ion binding"/>
    <property type="evidence" value="ECO:0007669"/>
    <property type="project" value="UniProtKB-KW"/>
</dbReference>
<feature type="binding site" evidence="19">
    <location>
        <position position="259"/>
    </location>
    <ligand>
        <name>UDP-alpha-D-glucose</name>
        <dbReference type="ChEBI" id="CHEBI:58885"/>
    </ligand>
</feature>
<feature type="transmembrane region" description="Helical" evidence="21">
    <location>
        <begin position="903"/>
        <end position="921"/>
    </location>
</feature>
<dbReference type="GO" id="GO:0071555">
    <property type="term" value="P:cell wall organization"/>
    <property type="evidence" value="ECO:0007669"/>
    <property type="project" value="UniProtKB-KW"/>
</dbReference>
<feature type="region of interest" description="Disordered" evidence="22">
    <location>
        <begin position="123"/>
        <end position="156"/>
    </location>
</feature>
<evidence type="ECO:0000256" key="19">
    <source>
        <dbReference type="PIRSR" id="PIRSR605150-2"/>
    </source>
</evidence>
<protein>
    <recommendedName>
        <fullName evidence="21">Cellulose synthase</fullName>
        <ecNumber evidence="21">2.4.1.12</ecNumber>
    </recommendedName>
</protein>
<feature type="transmembrane region" description="Helical" evidence="21">
    <location>
        <begin position="783"/>
        <end position="801"/>
    </location>
</feature>
<accession>A0AAE1JMU7</accession>
<keyword evidence="25" id="KW-1185">Reference proteome</keyword>
<dbReference type="PANTHER" id="PTHR13301">
    <property type="entry name" value="X-BOX TRANSCRIPTION FACTOR-RELATED"/>
    <property type="match status" value="1"/>
</dbReference>
<keyword evidence="10 21" id="KW-0863">Zinc-finger</keyword>
<comment type="similarity">
    <text evidence="4 21">Belongs to the glycosyltransferase 2 family. Plant cellulose synthase subfamily.</text>
</comment>
<comment type="subcellular location">
    <subcellularLocation>
        <location evidence="2 21">Cell membrane</location>
        <topology evidence="2 21">Multi-pass membrane protein</topology>
    </subcellularLocation>
</comment>
<evidence type="ECO:0000256" key="17">
    <source>
        <dbReference type="ARBA" id="ARBA00048682"/>
    </source>
</evidence>
<feature type="binding site" evidence="19">
    <location>
        <position position="265"/>
    </location>
    <ligand>
        <name>UDP-alpha-D-glucose</name>
        <dbReference type="ChEBI" id="CHEBI:58885"/>
    </ligand>
</feature>
<gene>
    <name evidence="24" type="ORF">QN277_020373</name>
</gene>
<comment type="pathway">
    <text evidence="3 21">Glycan metabolism; plant cellulose biosynthesis.</text>
</comment>
<keyword evidence="11 21" id="KW-0862">Zinc</keyword>
<feature type="transmembrane region" description="Helical" evidence="21">
    <location>
        <begin position="751"/>
        <end position="771"/>
    </location>
</feature>
<keyword evidence="13 21" id="KW-1133">Transmembrane helix</keyword>
<comment type="cofactor">
    <cofactor evidence="21">
        <name>Zn(2+)</name>
        <dbReference type="ChEBI" id="CHEBI:29105"/>
    </cofactor>
    <text evidence="21">Binds 2 Zn(2+) ions per subunit.</text>
</comment>
<keyword evidence="16 21" id="KW-0961">Cell wall biogenesis/degradation</keyword>
<dbReference type="EMBL" id="JAWXYG010000005">
    <property type="protein sequence ID" value="KAK4271726.1"/>
    <property type="molecule type" value="Genomic_DNA"/>
</dbReference>
<dbReference type="SUPFAM" id="SSF53448">
    <property type="entry name" value="Nucleotide-diphospho-sugar transferases"/>
    <property type="match status" value="1"/>
</dbReference>
<dbReference type="Gene3D" id="3.90.550.10">
    <property type="entry name" value="Spore Coat Polysaccharide Biosynthesis Protein SpsA, Chain A"/>
    <property type="match status" value="1"/>
</dbReference>
<dbReference type="Pfam" id="PF14569">
    <property type="entry name" value="zf-UDP"/>
    <property type="match status" value="1"/>
</dbReference>
<evidence type="ECO:0000259" key="23">
    <source>
        <dbReference type="Pfam" id="PF14569"/>
    </source>
</evidence>